<gene>
    <name evidence="6" type="ORF">POL58_39905</name>
</gene>
<dbReference type="InterPro" id="IPR036388">
    <property type="entry name" value="WH-like_DNA-bd_sf"/>
</dbReference>
<evidence type="ECO:0000256" key="1">
    <source>
        <dbReference type="ARBA" id="ARBA00023125"/>
    </source>
</evidence>
<dbReference type="CDD" id="cd17620">
    <property type="entry name" value="REC_OmpR_KdpE-like"/>
    <property type="match status" value="1"/>
</dbReference>
<evidence type="ECO:0000256" key="2">
    <source>
        <dbReference type="PROSITE-ProRule" id="PRU00169"/>
    </source>
</evidence>
<comment type="caution">
    <text evidence="6">The sequence shown here is derived from an EMBL/GenBank/DDBJ whole genome shotgun (WGS) entry which is preliminary data.</text>
</comment>
<dbReference type="Pfam" id="PF00486">
    <property type="entry name" value="Trans_reg_C"/>
    <property type="match status" value="1"/>
</dbReference>
<feature type="domain" description="Response regulatory" evidence="4">
    <location>
        <begin position="7"/>
        <end position="120"/>
    </location>
</feature>
<accession>A0ABT5BKB0</accession>
<dbReference type="PANTHER" id="PTHR48111">
    <property type="entry name" value="REGULATOR OF RPOS"/>
    <property type="match status" value="1"/>
</dbReference>
<dbReference type="RefSeq" id="WP_272007769.1">
    <property type="nucleotide sequence ID" value="NZ_JAQNDN010000023.1"/>
</dbReference>
<dbReference type="PROSITE" id="PS51755">
    <property type="entry name" value="OMPR_PHOB"/>
    <property type="match status" value="1"/>
</dbReference>
<evidence type="ECO:0000313" key="7">
    <source>
        <dbReference type="Proteomes" id="UP001217838"/>
    </source>
</evidence>
<name>A0ABT5BKB0_9BACT</name>
<evidence type="ECO:0000313" key="6">
    <source>
        <dbReference type="EMBL" id="MDC0673979.1"/>
    </source>
</evidence>
<dbReference type="Gene3D" id="1.10.10.10">
    <property type="entry name" value="Winged helix-like DNA-binding domain superfamily/Winged helix DNA-binding domain"/>
    <property type="match status" value="1"/>
</dbReference>
<dbReference type="PROSITE" id="PS50110">
    <property type="entry name" value="RESPONSE_REGULATORY"/>
    <property type="match status" value="1"/>
</dbReference>
<dbReference type="SUPFAM" id="SSF52172">
    <property type="entry name" value="CheY-like"/>
    <property type="match status" value="1"/>
</dbReference>
<feature type="modified residue" description="4-aspartylphosphate" evidence="2">
    <location>
        <position position="56"/>
    </location>
</feature>
<dbReference type="InterPro" id="IPR039420">
    <property type="entry name" value="WalR-like"/>
</dbReference>
<sequence length="237" mass="26571">MSEAGPLILIVEDEVTVRRSLRAILVDRGFRVVEAETAAEGIQRSREHNPDLVLLDLGLPDRDGLGVVTALRSWSLAPVIVLSARGQEDDKITALDAGADDYLIKPFSANELLARIRVALRHVAQRSPSRDAVFELGDVQVDLGRRIVTRAGQEVHLTPHEYKLLEVLLRHADRVVTHRQLLQEVWGPGHGSETRYLRVYMVALRQKLEPVPARPRWLVTEPGVGYRLRLDRDLASS</sequence>
<feature type="domain" description="OmpR/PhoB-type" evidence="5">
    <location>
        <begin position="131"/>
        <end position="230"/>
    </location>
</feature>
<dbReference type="CDD" id="cd00383">
    <property type="entry name" value="trans_reg_C"/>
    <property type="match status" value="1"/>
</dbReference>
<feature type="DNA-binding region" description="OmpR/PhoB-type" evidence="3">
    <location>
        <begin position="131"/>
        <end position="230"/>
    </location>
</feature>
<dbReference type="EMBL" id="JAQNDN010000023">
    <property type="protein sequence ID" value="MDC0673979.1"/>
    <property type="molecule type" value="Genomic_DNA"/>
</dbReference>
<reference evidence="6 7" key="1">
    <citation type="submission" date="2022-11" db="EMBL/GenBank/DDBJ databases">
        <title>Minimal conservation of predation-associated metabolite biosynthetic gene clusters underscores biosynthetic potential of Myxococcota including descriptions for ten novel species: Archangium lansinium sp. nov., Myxococcus landrumus sp. nov., Nannocystis bai.</title>
        <authorList>
            <person name="Ahearne A."/>
            <person name="Stevens C."/>
            <person name="Dowd S."/>
        </authorList>
    </citation>
    <scope>NUCLEOTIDE SEQUENCE [LARGE SCALE GENOMIC DNA]</scope>
    <source>
        <strain evidence="6 7">NCELM</strain>
    </source>
</reference>
<dbReference type="InterPro" id="IPR001867">
    <property type="entry name" value="OmpR/PhoB-type_DNA-bd"/>
</dbReference>
<organism evidence="6 7">
    <name type="scientific">Nannocystis radixulma</name>
    <dbReference type="NCBI Taxonomy" id="2995305"/>
    <lineage>
        <taxon>Bacteria</taxon>
        <taxon>Pseudomonadati</taxon>
        <taxon>Myxococcota</taxon>
        <taxon>Polyangia</taxon>
        <taxon>Nannocystales</taxon>
        <taxon>Nannocystaceae</taxon>
        <taxon>Nannocystis</taxon>
    </lineage>
</organism>
<dbReference type="SMART" id="SM00448">
    <property type="entry name" value="REC"/>
    <property type="match status" value="1"/>
</dbReference>
<protein>
    <submittedName>
        <fullName evidence="6">Response regulator</fullName>
    </submittedName>
</protein>
<evidence type="ECO:0000256" key="3">
    <source>
        <dbReference type="PROSITE-ProRule" id="PRU01091"/>
    </source>
</evidence>
<proteinExistence type="predicted"/>
<keyword evidence="1 3" id="KW-0238">DNA-binding</keyword>
<dbReference type="Gene3D" id="6.10.250.690">
    <property type="match status" value="1"/>
</dbReference>
<keyword evidence="7" id="KW-1185">Reference proteome</keyword>
<evidence type="ECO:0000259" key="4">
    <source>
        <dbReference type="PROSITE" id="PS50110"/>
    </source>
</evidence>
<dbReference type="SMART" id="SM00862">
    <property type="entry name" value="Trans_reg_C"/>
    <property type="match status" value="1"/>
</dbReference>
<dbReference type="Pfam" id="PF00072">
    <property type="entry name" value="Response_reg"/>
    <property type="match status" value="1"/>
</dbReference>
<dbReference type="InterPro" id="IPR001789">
    <property type="entry name" value="Sig_transdc_resp-reg_receiver"/>
</dbReference>
<evidence type="ECO:0000259" key="5">
    <source>
        <dbReference type="PROSITE" id="PS51755"/>
    </source>
</evidence>
<dbReference type="InterPro" id="IPR011006">
    <property type="entry name" value="CheY-like_superfamily"/>
</dbReference>
<dbReference type="PANTHER" id="PTHR48111:SF50">
    <property type="entry name" value="KDP OPERON TRANSCRIPTIONAL REGULATORY PROTEIN KDPE"/>
    <property type="match status" value="1"/>
</dbReference>
<dbReference type="Proteomes" id="UP001217838">
    <property type="component" value="Unassembled WGS sequence"/>
</dbReference>
<dbReference type="Gene3D" id="3.40.50.2300">
    <property type="match status" value="1"/>
</dbReference>
<keyword evidence="2" id="KW-0597">Phosphoprotein</keyword>